<proteinExistence type="predicted"/>
<dbReference type="EMBL" id="GBRH01279244">
    <property type="protein sequence ID" value="JAD18651.1"/>
    <property type="molecule type" value="Transcribed_RNA"/>
</dbReference>
<accession>A0A0A8XXT6</accession>
<reference evidence="1" key="2">
    <citation type="journal article" date="2015" name="Data Brief">
        <title>Shoot transcriptome of the giant reed, Arundo donax.</title>
        <authorList>
            <person name="Barrero R.A."/>
            <person name="Guerrero F.D."/>
            <person name="Moolhuijzen P."/>
            <person name="Goolsby J.A."/>
            <person name="Tidwell J."/>
            <person name="Bellgard S.E."/>
            <person name="Bellgard M.I."/>
        </authorList>
    </citation>
    <scope>NUCLEOTIDE SEQUENCE</scope>
    <source>
        <tissue evidence="1">Shoot tissue taken approximately 20 cm above the soil surface</tissue>
    </source>
</reference>
<name>A0A0A8XXT6_ARUDO</name>
<evidence type="ECO:0000313" key="1">
    <source>
        <dbReference type="EMBL" id="JAD18651.1"/>
    </source>
</evidence>
<reference evidence="1" key="1">
    <citation type="submission" date="2014-09" db="EMBL/GenBank/DDBJ databases">
        <authorList>
            <person name="Magalhaes I.L.F."/>
            <person name="Oliveira U."/>
            <person name="Santos F.R."/>
            <person name="Vidigal T.H.D.A."/>
            <person name="Brescovit A.D."/>
            <person name="Santos A.J."/>
        </authorList>
    </citation>
    <scope>NUCLEOTIDE SEQUENCE</scope>
    <source>
        <tissue evidence="1">Shoot tissue taken approximately 20 cm above the soil surface</tissue>
    </source>
</reference>
<dbReference type="AlphaFoldDB" id="A0A0A8XXT6"/>
<organism evidence="1">
    <name type="scientific">Arundo donax</name>
    <name type="common">Giant reed</name>
    <name type="synonym">Donax arundinaceus</name>
    <dbReference type="NCBI Taxonomy" id="35708"/>
    <lineage>
        <taxon>Eukaryota</taxon>
        <taxon>Viridiplantae</taxon>
        <taxon>Streptophyta</taxon>
        <taxon>Embryophyta</taxon>
        <taxon>Tracheophyta</taxon>
        <taxon>Spermatophyta</taxon>
        <taxon>Magnoliopsida</taxon>
        <taxon>Liliopsida</taxon>
        <taxon>Poales</taxon>
        <taxon>Poaceae</taxon>
        <taxon>PACMAD clade</taxon>
        <taxon>Arundinoideae</taxon>
        <taxon>Arundineae</taxon>
        <taxon>Arundo</taxon>
    </lineage>
</organism>
<sequence length="26" mass="2900">MVLGNPSLATDHTHNDGNCYTIWLQV</sequence>
<protein>
    <submittedName>
        <fullName evidence="1">Uncharacterized protein</fullName>
    </submittedName>
</protein>